<feature type="compositionally biased region" description="Low complexity" evidence="1">
    <location>
        <begin position="15"/>
        <end position="25"/>
    </location>
</feature>
<keyword evidence="5" id="KW-1185">Reference proteome</keyword>
<keyword evidence="2" id="KW-0812">Transmembrane</keyword>
<dbReference type="InterPro" id="IPR002372">
    <property type="entry name" value="PQQ_rpt_dom"/>
</dbReference>
<proteinExistence type="predicted"/>
<reference evidence="4 5" key="1">
    <citation type="submission" date="2020-08" db="EMBL/GenBank/DDBJ databases">
        <title>Genomic Encyclopedia of Type Strains, Phase IV (KMG-IV): sequencing the most valuable type-strain genomes for metagenomic binning, comparative biology and taxonomic classification.</title>
        <authorList>
            <person name="Goeker M."/>
        </authorList>
    </citation>
    <scope>NUCLEOTIDE SEQUENCE [LARGE SCALE GENOMIC DNA]</scope>
    <source>
        <strain evidence="4 5">DSM 40141</strain>
    </source>
</reference>
<dbReference type="InterPro" id="IPR011047">
    <property type="entry name" value="Quinoprotein_ADH-like_sf"/>
</dbReference>
<name>A0A7X0HD50_9ACTN</name>
<sequence length="607" mass="63056">MSQPPNQPPQGGFGAPQDPQSPQGGAPQGPPPGAPQPQPTPPQMPPGPPAGPPSGPPAGPPPGQPGYGYPQGPPSAADNPYAQPTPPPGGYGYPGQPGQQQPAYGQQPGYGYPGQPTYPGAPGPGGPGGSGPQNKQKLMLIIGAAVAALIVIAGGIYLVSGDGDKEPVAGPTATDKPTTAPTVDDGDGKGPGGDAAGRDAGTDFNSARQPGDAKVLWNQANTFDLPSGGGKVMPMWFVGDTVVQTYYKTMTAYGVADGKKRWEIPFPNEVCAAPRQVGTGDKVVIAVKDNNTEKGRCVELQMVDLKAGKAGWRKTIEKQNMFDFGLDGLVVAGDTVVAQRTFPSAYRISDGSSLFGDVRDGACRMDGFASHGARLIVVDQCGTEQNAPEQLRELDPVTGKAKWTWKVSKGWSVKKVLSVEPLALYLVKGKDEGASIAFFKPNGTFAAQLPKGEEMPDLRCGMFSLSGGLQSCEGITADASTLYLPSQTKTDAAAGRSNEIRAYDANTGKRKWASKGEGRTLVPVKAEGGFVYAYSEPSYDKAGGLVKVPAAGGNPVQVLKHPSSVSAVERGMFSKQLAYEGGRLFLAPDRISGRDDEKPQALLAFGN</sequence>
<dbReference type="SUPFAM" id="SSF50998">
    <property type="entry name" value="Quinoprotein alcohol dehydrogenase-like"/>
    <property type="match status" value="1"/>
</dbReference>
<evidence type="ECO:0000313" key="5">
    <source>
        <dbReference type="Proteomes" id="UP000540423"/>
    </source>
</evidence>
<keyword evidence="2" id="KW-1133">Transmembrane helix</keyword>
<dbReference type="EMBL" id="JACHEM010000004">
    <property type="protein sequence ID" value="MBB6435441.1"/>
    <property type="molecule type" value="Genomic_DNA"/>
</dbReference>
<dbReference type="InterPro" id="IPR015943">
    <property type="entry name" value="WD40/YVTN_repeat-like_dom_sf"/>
</dbReference>
<dbReference type="Proteomes" id="UP000540423">
    <property type="component" value="Unassembled WGS sequence"/>
</dbReference>
<evidence type="ECO:0000313" key="4">
    <source>
        <dbReference type="EMBL" id="MBB6435441.1"/>
    </source>
</evidence>
<gene>
    <name evidence="4" type="ORF">HNQ79_001898</name>
</gene>
<feature type="region of interest" description="Disordered" evidence="1">
    <location>
        <begin position="1"/>
        <end position="132"/>
    </location>
</feature>
<evidence type="ECO:0000259" key="3">
    <source>
        <dbReference type="Pfam" id="PF13360"/>
    </source>
</evidence>
<evidence type="ECO:0000256" key="2">
    <source>
        <dbReference type="SAM" id="Phobius"/>
    </source>
</evidence>
<protein>
    <recommendedName>
        <fullName evidence="3">Pyrrolo-quinoline quinone repeat domain-containing protein</fullName>
    </recommendedName>
</protein>
<feature type="domain" description="Pyrrolo-quinoline quinone repeat" evidence="3">
    <location>
        <begin position="211"/>
        <end position="341"/>
    </location>
</feature>
<keyword evidence="2" id="KW-0472">Membrane</keyword>
<feature type="compositionally biased region" description="Low complexity" evidence="1">
    <location>
        <begin position="67"/>
        <end position="82"/>
    </location>
</feature>
<dbReference type="Gene3D" id="2.130.10.10">
    <property type="entry name" value="YVTN repeat-like/Quinoprotein amine dehydrogenase"/>
    <property type="match status" value="1"/>
</dbReference>
<comment type="caution">
    <text evidence="4">The sequence shown here is derived from an EMBL/GenBank/DDBJ whole genome shotgun (WGS) entry which is preliminary data.</text>
</comment>
<feature type="region of interest" description="Disordered" evidence="1">
    <location>
        <begin position="168"/>
        <end position="209"/>
    </location>
</feature>
<accession>A0A7X0HD50</accession>
<organism evidence="4 5">
    <name type="scientific">Streptomyces candidus</name>
    <dbReference type="NCBI Taxonomy" id="67283"/>
    <lineage>
        <taxon>Bacteria</taxon>
        <taxon>Bacillati</taxon>
        <taxon>Actinomycetota</taxon>
        <taxon>Actinomycetes</taxon>
        <taxon>Kitasatosporales</taxon>
        <taxon>Streptomycetaceae</taxon>
        <taxon>Streptomyces</taxon>
    </lineage>
</organism>
<feature type="compositionally biased region" description="Low complexity" evidence="1">
    <location>
        <begin position="96"/>
        <end position="118"/>
    </location>
</feature>
<dbReference type="AlphaFoldDB" id="A0A7X0HD50"/>
<feature type="compositionally biased region" description="Pro residues" evidence="1">
    <location>
        <begin position="28"/>
        <end position="64"/>
    </location>
</feature>
<feature type="transmembrane region" description="Helical" evidence="2">
    <location>
        <begin position="138"/>
        <end position="159"/>
    </location>
</feature>
<evidence type="ECO:0000256" key="1">
    <source>
        <dbReference type="SAM" id="MobiDB-lite"/>
    </source>
</evidence>
<dbReference type="RefSeq" id="WP_185029013.1">
    <property type="nucleotide sequence ID" value="NZ_BNBN01000007.1"/>
</dbReference>
<dbReference type="Pfam" id="PF13360">
    <property type="entry name" value="PQQ_2"/>
    <property type="match status" value="1"/>
</dbReference>
<feature type="compositionally biased region" description="Low complexity" evidence="1">
    <location>
        <begin position="169"/>
        <end position="183"/>
    </location>
</feature>